<reference evidence="1 2" key="1">
    <citation type="submission" date="2020-08" db="EMBL/GenBank/DDBJ databases">
        <title>Genomic Encyclopedia of Type Strains, Phase IV (KMG-IV): sequencing the most valuable type-strain genomes for metagenomic binning, comparative biology and taxonomic classification.</title>
        <authorList>
            <person name="Goeker M."/>
        </authorList>
    </citation>
    <scope>NUCLEOTIDE SEQUENCE [LARGE SCALE GENOMIC DNA]</scope>
    <source>
        <strain evidence="1 2">DSM 23868</strain>
    </source>
</reference>
<gene>
    <name evidence="1" type="ORF">GGQ79_000511</name>
</gene>
<accession>A0AB34YLL8</accession>
<name>A0AB34YLL8_9HYPH</name>
<evidence type="ECO:0000313" key="1">
    <source>
        <dbReference type="EMBL" id="MBB4092038.1"/>
    </source>
</evidence>
<dbReference type="EMBL" id="JACIEX010000001">
    <property type="protein sequence ID" value="MBB4092038.1"/>
    <property type="molecule type" value="Genomic_DNA"/>
</dbReference>
<evidence type="ECO:0000313" key="2">
    <source>
        <dbReference type="Proteomes" id="UP000553980"/>
    </source>
</evidence>
<protein>
    <submittedName>
        <fullName evidence="1">Uncharacterized protein</fullName>
    </submittedName>
</protein>
<proteinExistence type="predicted"/>
<comment type="caution">
    <text evidence="1">The sequence shown here is derived from an EMBL/GenBank/DDBJ whole genome shotgun (WGS) entry which is preliminary data.</text>
</comment>
<dbReference type="AlphaFoldDB" id="A0AB34YLL8"/>
<organism evidence="1 2">
    <name type="scientific">Brucella pecoris</name>
    <dbReference type="NCBI Taxonomy" id="867683"/>
    <lineage>
        <taxon>Bacteria</taxon>
        <taxon>Pseudomonadati</taxon>
        <taxon>Pseudomonadota</taxon>
        <taxon>Alphaproteobacteria</taxon>
        <taxon>Hyphomicrobiales</taxon>
        <taxon>Brucellaceae</taxon>
        <taxon>Brucella/Ochrobactrum group</taxon>
        <taxon>Brucella</taxon>
    </lineage>
</organism>
<sequence>MFLTLHFRKTHVTSVGFLRSPGGTPRSFHILSNPWNSPLSGGDAGIQQRSLRSSTRRTCRSDWSSVVMALRLTNCSRGANLRHRVPWSQRQPKRRLSRPRNSGHFRLRLKNCIVFWARRRWRRKFSRKLSKSPTTQKNACCTQSRCRRTFCDENGLRDFRGCSVEYRGTCHRLPFQSPRATSASR</sequence>
<dbReference type="Proteomes" id="UP000553980">
    <property type="component" value="Unassembled WGS sequence"/>
</dbReference>
<keyword evidence="2" id="KW-1185">Reference proteome</keyword>